<evidence type="ECO:0000259" key="2">
    <source>
        <dbReference type="Pfam" id="PF02517"/>
    </source>
</evidence>
<feature type="domain" description="CAAX prenyl protease 2/Lysostaphin resistance protein A-like" evidence="2">
    <location>
        <begin position="138"/>
        <end position="224"/>
    </location>
</feature>
<evidence type="ECO:0000256" key="1">
    <source>
        <dbReference type="SAM" id="Phobius"/>
    </source>
</evidence>
<comment type="caution">
    <text evidence="3">The sequence shown here is derived from an EMBL/GenBank/DDBJ whole genome shotgun (WGS) entry which is preliminary data.</text>
</comment>
<dbReference type="GO" id="GO:0004175">
    <property type="term" value="F:endopeptidase activity"/>
    <property type="evidence" value="ECO:0007669"/>
    <property type="project" value="UniProtKB-ARBA"/>
</dbReference>
<keyword evidence="1" id="KW-0812">Transmembrane</keyword>
<dbReference type="Proteomes" id="UP001142317">
    <property type="component" value="Unassembled WGS sequence"/>
</dbReference>
<dbReference type="InterPro" id="IPR003675">
    <property type="entry name" value="Rce1/LyrA-like_dom"/>
</dbReference>
<evidence type="ECO:0000313" key="4">
    <source>
        <dbReference type="Proteomes" id="UP001142317"/>
    </source>
</evidence>
<dbReference type="InterPro" id="IPR052710">
    <property type="entry name" value="CAAX_protease"/>
</dbReference>
<protein>
    <submittedName>
        <fullName evidence="3">Abortive infection protein</fullName>
    </submittedName>
</protein>
<dbReference type="PANTHER" id="PTHR36435:SF1">
    <property type="entry name" value="CAAX AMINO TERMINAL PROTEASE FAMILY PROTEIN"/>
    <property type="match status" value="1"/>
</dbReference>
<sequence>MNISSAQQSRSTTIPGSTRPGWPELGLAAGAYAVALALGIWWIDSTPQHLGELRGYVSYFVSGVAGILALLAATRARRLPFAAFGLARVRGKWIAIALVVGAVVYWANQFVAVGYIAIFGNDTPQADYQAAASASVISLILTLLLGAGLTGLGEEVFFRGVVANVLWRFGPWAGVVVSALLFALVHGVNLVFPLAFTVGLVNAILFRLSGSVWPCVIVHVVYNGISNVGFALVG</sequence>
<dbReference type="EMBL" id="BSEO01000001">
    <property type="protein sequence ID" value="GLJ79232.1"/>
    <property type="molecule type" value="Genomic_DNA"/>
</dbReference>
<feature type="transmembrane region" description="Helical" evidence="1">
    <location>
        <begin position="21"/>
        <end position="43"/>
    </location>
</feature>
<feature type="transmembrane region" description="Helical" evidence="1">
    <location>
        <begin position="55"/>
        <end position="73"/>
    </location>
</feature>
<accession>A0A9W6M2X3</accession>
<proteinExistence type="predicted"/>
<dbReference type="PANTHER" id="PTHR36435">
    <property type="entry name" value="SLR1288 PROTEIN"/>
    <property type="match status" value="1"/>
</dbReference>
<dbReference type="AlphaFoldDB" id="A0A9W6M2X3"/>
<feature type="transmembrane region" description="Helical" evidence="1">
    <location>
        <begin position="93"/>
        <end position="118"/>
    </location>
</feature>
<feature type="transmembrane region" description="Helical" evidence="1">
    <location>
        <begin position="165"/>
        <end position="184"/>
    </location>
</feature>
<dbReference type="GO" id="GO:0080120">
    <property type="term" value="P:CAAX-box protein maturation"/>
    <property type="evidence" value="ECO:0007669"/>
    <property type="project" value="UniProtKB-ARBA"/>
</dbReference>
<dbReference type="RefSeq" id="WP_210004443.1">
    <property type="nucleotide sequence ID" value="NZ_BSEO01000001.1"/>
</dbReference>
<keyword evidence="1" id="KW-0472">Membrane</keyword>
<name>A0A9W6M2X3_9MICO</name>
<gene>
    <name evidence="3" type="ORF">GCM10017586_09140</name>
</gene>
<reference evidence="3" key="2">
    <citation type="submission" date="2023-01" db="EMBL/GenBank/DDBJ databases">
        <authorList>
            <person name="Sun Q."/>
            <person name="Evtushenko L."/>
        </authorList>
    </citation>
    <scope>NUCLEOTIDE SEQUENCE</scope>
    <source>
        <strain evidence="3">VKM Ac-1447</strain>
    </source>
</reference>
<feature type="transmembrane region" description="Helical" evidence="1">
    <location>
        <begin position="130"/>
        <end position="153"/>
    </location>
</feature>
<dbReference type="Pfam" id="PF02517">
    <property type="entry name" value="Rce1-like"/>
    <property type="match status" value="1"/>
</dbReference>
<keyword evidence="4" id="KW-1185">Reference proteome</keyword>
<evidence type="ECO:0000313" key="3">
    <source>
        <dbReference type="EMBL" id="GLJ79232.1"/>
    </source>
</evidence>
<organism evidence="3 4">
    <name type="scientific">Microbacterium imperiale</name>
    <dbReference type="NCBI Taxonomy" id="33884"/>
    <lineage>
        <taxon>Bacteria</taxon>
        <taxon>Bacillati</taxon>
        <taxon>Actinomycetota</taxon>
        <taxon>Actinomycetes</taxon>
        <taxon>Micrococcales</taxon>
        <taxon>Microbacteriaceae</taxon>
        <taxon>Microbacterium</taxon>
    </lineage>
</organism>
<reference evidence="3" key="1">
    <citation type="journal article" date="2014" name="Int. J. Syst. Evol. Microbiol.">
        <title>Complete genome sequence of Corynebacterium casei LMG S-19264T (=DSM 44701T), isolated from a smear-ripened cheese.</title>
        <authorList>
            <consortium name="US DOE Joint Genome Institute (JGI-PGF)"/>
            <person name="Walter F."/>
            <person name="Albersmeier A."/>
            <person name="Kalinowski J."/>
            <person name="Ruckert C."/>
        </authorList>
    </citation>
    <scope>NUCLEOTIDE SEQUENCE</scope>
    <source>
        <strain evidence="3">VKM Ac-1447</strain>
    </source>
</reference>
<keyword evidence="1" id="KW-1133">Transmembrane helix</keyword>